<sequence length="79" mass="9098">MAHPKLHSTSDSILIYAACQLSSVRYLEWYILNMSFCIKLIILTAQYHGFVVNDKMGKSTRWSLFNDVPELVFSKMGHT</sequence>
<keyword evidence="1" id="KW-1133">Transmembrane helix</keyword>
<evidence type="ECO:0000313" key="3">
    <source>
        <dbReference type="Proteomes" id="UP001054945"/>
    </source>
</evidence>
<dbReference type="Proteomes" id="UP001054945">
    <property type="component" value="Unassembled WGS sequence"/>
</dbReference>
<gene>
    <name evidence="2" type="ORF">CEXT_320721</name>
</gene>
<organism evidence="2 3">
    <name type="scientific">Caerostris extrusa</name>
    <name type="common">Bark spider</name>
    <name type="synonym">Caerostris bankana</name>
    <dbReference type="NCBI Taxonomy" id="172846"/>
    <lineage>
        <taxon>Eukaryota</taxon>
        <taxon>Metazoa</taxon>
        <taxon>Ecdysozoa</taxon>
        <taxon>Arthropoda</taxon>
        <taxon>Chelicerata</taxon>
        <taxon>Arachnida</taxon>
        <taxon>Araneae</taxon>
        <taxon>Araneomorphae</taxon>
        <taxon>Entelegynae</taxon>
        <taxon>Araneoidea</taxon>
        <taxon>Araneidae</taxon>
        <taxon>Caerostris</taxon>
    </lineage>
</organism>
<protein>
    <submittedName>
        <fullName evidence="2">Uncharacterized protein</fullName>
    </submittedName>
</protein>
<dbReference type="EMBL" id="BPLR01003986">
    <property type="protein sequence ID" value="GIX91054.1"/>
    <property type="molecule type" value="Genomic_DNA"/>
</dbReference>
<evidence type="ECO:0000313" key="2">
    <source>
        <dbReference type="EMBL" id="GIX91054.1"/>
    </source>
</evidence>
<keyword evidence="1" id="KW-0472">Membrane</keyword>
<evidence type="ECO:0000256" key="1">
    <source>
        <dbReference type="SAM" id="Phobius"/>
    </source>
</evidence>
<reference evidence="2 3" key="1">
    <citation type="submission" date="2021-06" db="EMBL/GenBank/DDBJ databases">
        <title>Caerostris extrusa draft genome.</title>
        <authorList>
            <person name="Kono N."/>
            <person name="Arakawa K."/>
        </authorList>
    </citation>
    <scope>NUCLEOTIDE SEQUENCE [LARGE SCALE GENOMIC DNA]</scope>
</reference>
<feature type="transmembrane region" description="Helical" evidence="1">
    <location>
        <begin position="30"/>
        <end position="52"/>
    </location>
</feature>
<accession>A0AAV4P324</accession>
<proteinExistence type="predicted"/>
<keyword evidence="1" id="KW-0812">Transmembrane</keyword>
<dbReference type="AlphaFoldDB" id="A0AAV4P324"/>
<name>A0AAV4P324_CAEEX</name>
<comment type="caution">
    <text evidence="2">The sequence shown here is derived from an EMBL/GenBank/DDBJ whole genome shotgun (WGS) entry which is preliminary data.</text>
</comment>
<keyword evidence="3" id="KW-1185">Reference proteome</keyword>